<comment type="subcellular location">
    <subcellularLocation>
        <location evidence="1">Nucleus</location>
    </subcellularLocation>
</comment>
<evidence type="ECO:0000313" key="7">
    <source>
        <dbReference type="Proteomes" id="UP000813463"/>
    </source>
</evidence>
<dbReference type="Pfam" id="PF03754">
    <property type="entry name" value="At2g31720-like"/>
    <property type="match status" value="1"/>
</dbReference>
<reference evidence="7" key="1">
    <citation type="journal article" date="2021" name="Nat. Commun.">
        <title>Genomic analyses provide insights into spinach domestication and the genetic basis of agronomic traits.</title>
        <authorList>
            <person name="Cai X."/>
            <person name="Sun X."/>
            <person name="Xu C."/>
            <person name="Sun H."/>
            <person name="Wang X."/>
            <person name="Ge C."/>
            <person name="Zhang Z."/>
            <person name="Wang Q."/>
            <person name="Fei Z."/>
            <person name="Jiao C."/>
            <person name="Wang Q."/>
        </authorList>
    </citation>
    <scope>NUCLEOTIDE SEQUENCE [LARGE SCALE GENOMIC DNA]</scope>
    <source>
        <strain evidence="7">cv. Varoflay</strain>
    </source>
</reference>
<keyword evidence="5" id="KW-0539">Nucleus</keyword>
<keyword evidence="4" id="KW-0804">Transcription</keyword>
<protein>
    <recommendedName>
        <fullName evidence="9">DUF4283 domain-containing protein</fullName>
    </recommendedName>
</protein>
<evidence type="ECO:0000256" key="4">
    <source>
        <dbReference type="ARBA" id="ARBA00023163"/>
    </source>
</evidence>
<dbReference type="PANTHER" id="PTHR31541">
    <property type="entry name" value="B3 DOMAIN PLANT PROTEIN-RELATED"/>
    <property type="match status" value="1"/>
</dbReference>
<dbReference type="InterPro" id="IPR015300">
    <property type="entry name" value="DNA-bd_pseudobarrel_sf"/>
</dbReference>
<dbReference type="GeneID" id="130462565"/>
<gene>
    <name evidence="8" type="primary">LOC130462565</name>
</gene>
<dbReference type="SUPFAM" id="SSF101936">
    <property type="entry name" value="DNA-binding pseudobarrel domain"/>
    <property type="match status" value="1"/>
</dbReference>
<reference evidence="8" key="2">
    <citation type="submission" date="2025-08" db="UniProtKB">
        <authorList>
            <consortium name="RefSeq"/>
        </authorList>
    </citation>
    <scope>IDENTIFICATION</scope>
    <source>
        <tissue evidence="8">Leaf</tissue>
    </source>
</reference>
<keyword evidence="3" id="KW-0238">DNA-binding</keyword>
<dbReference type="Proteomes" id="UP000813463">
    <property type="component" value="Chromosome 6"/>
</dbReference>
<dbReference type="PANTHER" id="PTHR31541:SF25">
    <property type="entry name" value="GAMMA-GLIADIN B"/>
    <property type="match status" value="1"/>
</dbReference>
<organism evidence="7 8">
    <name type="scientific">Spinacia oleracea</name>
    <name type="common">Spinach</name>
    <dbReference type="NCBI Taxonomy" id="3562"/>
    <lineage>
        <taxon>Eukaryota</taxon>
        <taxon>Viridiplantae</taxon>
        <taxon>Streptophyta</taxon>
        <taxon>Embryophyta</taxon>
        <taxon>Tracheophyta</taxon>
        <taxon>Spermatophyta</taxon>
        <taxon>Magnoliopsida</taxon>
        <taxon>eudicotyledons</taxon>
        <taxon>Gunneridae</taxon>
        <taxon>Pentapetalae</taxon>
        <taxon>Caryophyllales</taxon>
        <taxon>Chenopodiaceae</taxon>
        <taxon>Chenopodioideae</taxon>
        <taxon>Anserineae</taxon>
        <taxon>Spinacia</taxon>
    </lineage>
</organism>
<evidence type="ECO:0000256" key="5">
    <source>
        <dbReference type="ARBA" id="ARBA00023242"/>
    </source>
</evidence>
<dbReference type="Gene3D" id="2.40.330.10">
    <property type="entry name" value="DNA-binding pseudobarrel domain"/>
    <property type="match status" value="1"/>
</dbReference>
<dbReference type="InterPro" id="IPR005508">
    <property type="entry name" value="At2g31720-like"/>
</dbReference>
<sequence>MMASSSKILRLFGNDYIIVNPGGGKDNSATADHAAPLNIAVVTTVAETTTTSNTTNMAVVNIHETTTTTCSTSSNMAVVNIPETTTTTTTSTGKMIRLLGVNIYPGVGSSENSTAADNTALFDMAVVCAENSTAVADNTAPLDMAVVGSENSTAAADNTMPLDVAVTVAETTTLGSTSNIISPAIFETITNNNNVNVVRAPKRSRTSSNNASSSSSPPPLKIRKKQVNPRPSREEILKIAGFVPPELPSQLVEKVKNMGCDSPPKLVMQKYLHASDVNSHQGRLMIPKMELEKHNALLVDGFNEEEKKHLIEGGGIRVRILLETSNEEEEEEEEEMYVSLSSWSKPKDVMNKLVLTTEWNNVREKAGLEKTNVIQLWSFRYGEQQPKLGFVLLKVKGSVPVEDIVPVADLEQERVDLSPRPDADCVLHNGTVN</sequence>
<evidence type="ECO:0000256" key="3">
    <source>
        <dbReference type="ARBA" id="ARBA00023125"/>
    </source>
</evidence>
<accession>A0ABM3QUM0</accession>
<keyword evidence="7" id="KW-1185">Reference proteome</keyword>
<proteinExistence type="predicted"/>
<name>A0ABM3QUM0_SPIOL</name>
<evidence type="ECO:0000313" key="8">
    <source>
        <dbReference type="RefSeq" id="XP_056687051.1"/>
    </source>
</evidence>
<feature type="region of interest" description="Disordered" evidence="6">
    <location>
        <begin position="201"/>
        <end position="231"/>
    </location>
</feature>
<evidence type="ECO:0000256" key="2">
    <source>
        <dbReference type="ARBA" id="ARBA00023015"/>
    </source>
</evidence>
<dbReference type="RefSeq" id="XP_056687051.1">
    <property type="nucleotide sequence ID" value="XM_056831073.1"/>
</dbReference>
<evidence type="ECO:0008006" key="9">
    <source>
        <dbReference type="Google" id="ProtNLM"/>
    </source>
</evidence>
<evidence type="ECO:0000256" key="1">
    <source>
        <dbReference type="ARBA" id="ARBA00004123"/>
    </source>
</evidence>
<evidence type="ECO:0000256" key="6">
    <source>
        <dbReference type="SAM" id="MobiDB-lite"/>
    </source>
</evidence>
<keyword evidence="2" id="KW-0805">Transcription regulation</keyword>